<organism evidence="4 5">
    <name type="scientific">Zizania palustris</name>
    <name type="common">Northern wild rice</name>
    <dbReference type="NCBI Taxonomy" id="103762"/>
    <lineage>
        <taxon>Eukaryota</taxon>
        <taxon>Viridiplantae</taxon>
        <taxon>Streptophyta</taxon>
        <taxon>Embryophyta</taxon>
        <taxon>Tracheophyta</taxon>
        <taxon>Spermatophyta</taxon>
        <taxon>Magnoliopsida</taxon>
        <taxon>Liliopsida</taxon>
        <taxon>Poales</taxon>
        <taxon>Poaceae</taxon>
        <taxon>BOP clade</taxon>
        <taxon>Oryzoideae</taxon>
        <taxon>Oryzeae</taxon>
        <taxon>Zizaniinae</taxon>
        <taxon>Zizania</taxon>
    </lineage>
</organism>
<dbReference type="Pfam" id="PF25598">
    <property type="entry name" value="ARM_PUB"/>
    <property type="match status" value="1"/>
</dbReference>
<feature type="domain" description="U-box" evidence="3">
    <location>
        <begin position="123"/>
        <end position="146"/>
    </location>
</feature>
<proteinExistence type="predicted"/>
<evidence type="ECO:0000313" key="4">
    <source>
        <dbReference type="EMBL" id="KAG8054485.1"/>
    </source>
</evidence>
<gene>
    <name evidence="4" type="ORF">GUJ93_ZPchr0001g32964</name>
</gene>
<keyword evidence="5" id="KW-1185">Reference proteome</keyword>
<dbReference type="PANTHER" id="PTHR23315">
    <property type="entry name" value="U BOX DOMAIN-CONTAINING"/>
    <property type="match status" value="1"/>
</dbReference>
<dbReference type="InterPro" id="IPR000225">
    <property type="entry name" value="Armadillo"/>
</dbReference>
<feature type="repeat" description="ARM" evidence="1">
    <location>
        <begin position="347"/>
        <end position="388"/>
    </location>
</feature>
<dbReference type="PANTHER" id="PTHR23315:SF237">
    <property type="entry name" value="RING-TYPE E3 UBIQUITIN TRANSFERASE"/>
    <property type="match status" value="1"/>
</dbReference>
<comment type="caution">
    <text evidence="4">The sequence shown here is derived from an EMBL/GenBank/DDBJ whole genome shotgun (WGS) entry which is preliminary data.</text>
</comment>
<dbReference type="InterPro" id="IPR003613">
    <property type="entry name" value="Ubox_domain"/>
</dbReference>
<dbReference type="InterPro" id="IPR058678">
    <property type="entry name" value="ARM_PUB"/>
</dbReference>
<reference evidence="4" key="2">
    <citation type="submission" date="2021-02" db="EMBL/GenBank/DDBJ databases">
        <authorList>
            <person name="Kimball J.A."/>
            <person name="Haas M.W."/>
            <person name="Macchietto M."/>
            <person name="Kono T."/>
            <person name="Duquette J."/>
            <person name="Shao M."/>
        </authorList>
    </citation>
    <scope>NUCLEOTIDE SEQUENCE</scope>
    <source>
        <tissue evidence="4">Fresh leaf tissue</tissue>
    </source>
</reference>
<dbReference type="GO" id="GO:0016567">
    <property type="term" value="P:protein ubiquitination"/>
    <property type="evidence" value="ECO:0007669"/>
    <property type="project" value="InterPro"/>
</dbReference>
<evidence type="ECO:0000313" key="5">
    <source>
        <dbReference type="Proteomes" id="UP000729402"/>
    </source>
</evidence>
<sequence>MQIHVHELCQISNCLMQAESMYLEKLEHASYESISETIREASRDLAVKVIPKSEAIGKIETTLSLITIQEFLMESVGLAKDKAKGNNEDCKELDDINDIVELVNHMLDKYVEEKQKHSIDGVPIPADFCCPLSLQLMSDPVIVASGLSTATAAANKSLLDDSAALKQMRDDGSEVSDEEQHLKNNDSSYSTDHHDLDGENVRVHTSSDSNASEITQDGAVNTCSKELKNDSVEVQRSATGELRVLSRHCMENRVAMANCGAIPFLINSNIIYVLHVGNPEAKANSAATLFSLSVIEENKIKTGRSGAIEPLVDLLGDGTAQGKKDATTALFNLSIFHENKALIVKAGAVKHLVELMDPASGMVDKVVAVLANLATLQEGRNDIAQEEVVELGSARSKENAAAALLQLCTNSSRFCTLVLHEGVVPPLVALSQSGTARAKEKAKVILSYFRNQRHVKVGRG</sequence>
<name>A0A8J5R9F8_ZIZPA</name>
<feature type="compositionally biased region" description="Basic and acidic residues" evidence="2">
    <location>
        <begin position="191"/>
        <end position="202"/>
    </location>
</feature>
<feature type="compositionally biased region" description="Basic and acidic residues" evidence="2">
    <location>
        <begin position="168"/>
        <end position="184"/>
    </location>
</feature>
<evidence type="ECO:0000256" key="2">
    <source>
        <dbReference type="SAM" id="MobiDB-lite"/>
    </source>
</evidence>
<dbReference type="OrthoDB" id="7537227at2759"/>
<dbReference type="Proteomes" id="UP000729402">
    <property type="component" value="Unassembled WGS sequence"/>
</dbReference>
<dbReference type="Pfam" id="PF04564">
    <property type="entry name" value="U-box"/>
    <property type="match status" value="1"/>
</dbReference>
<dbReference type="AlphaFoldDB" id="A0A8J5R9F8"/>
<feature type="region of interest" description="Disordered" evidence="2">
    <location>
        <begin position="168"/>
        <end position="212"/>
    </location>
</feature>
<dbReference type="GO" id="GO:0004842">
    <property type="term" value="F:ubiquitin-protein transferase activity"/>
    <property type="evidence" value="ECO:0007669"/>
    <property type="project" value="InterPro"/>
</dbReference>
<evidence type="ECO:0000256" key="1">
    <source>
        <dbReference type="PROSITE-ProRule" id="PRU00259"/>
    </source>
</evidence>
<reference evidence="4" key="1">
    <citation type="journal article" date="2021" name="bioRxiv">
        <title>Whole Genome Assembly and Annotation of Northern Wild Rice, Zizania palustris L., Supports a Whole Genome Duplication in the Zizania Genus.</title>
        <authorList>
            <person name="Haas M."/>
            <person name="Kono T."/>
            <person name="Macchietto M."/>
            <person name="Millas R."/>
            <person name="McGilp L."/>
            <person name="Shao M."/>
            <person name="Duquette J."/>
            <person name="Hirsch C.N."/>
            <person name="Kimball J."/>
        </authorList>
    </citation>
    <scope>NUCLEOTIDE SEQUENCE</scope>
    <source>
        <tissue evidence="4">Fresh leaf tissue</tissue>
    </source>
</reference>
<dbReference type="SMART" id="SM00185">
    <property type="entry name" value="ARM"/>
    <property type="match status" value="4"/>
</dbReference>
<accession>A0A8J5R9F8</accession>
<feature type="compositionally biased region" description="Polar residues" evidence="2">
    <location>
        <begin position="203"/>
        <end position="212"/>
    </location>
</feature>
<feature type="repeat" description="ARM" evidence="1">
    <location>
        <begin position="306"/>
        <end position="348"/>
    </location>
</feature>
<dbReference type="EMBL" id="JAAALK010000288">
    <property type="protein sequence ID" value="KAG8054485.1"/>
    <property type="molecule type" value="Genomic_DNA"/>
</dbReference>
<dbReference type="PROSITE" id="PS51698">
    <property type="entry name" value="U_BOX"/>
    <property type="match status" value="1"/>
</dbReference>
<protein>
    <recommendedName>
        <fullName evidence="3">U-box domain-containing protein</fullName>
    </recommendedName>
</protein>
<dbReference type="PROSITE" id="PS50176">
    <property type="entry name" value="ARM_REPEAT"/>
    <property type="match status" value="2"/>
</dbReference>
<evidence type="ECO:0000259" key="3">
    <source>
        <dbReference type="PROSITE" id="PS51698"/>
    </source>
</evidence>